<dbReference type="SUPFAM" id="SSF53756">
    <property type="entry name" value="UDP-Glycosyltransferase/glycogen phosphorylase"/>
    <property type="match status" value="1"/>
</dbReference>
<dbReference type="EMBL" id="DXFT01000115">
    <property type="protein sequence ID" value="HIX03668.1"/>
    <property type="molecule type" value="Genomic_DNA"/>
</dbReference>
<dbReference type="Proteomes" id="UP000824202">
    <property type="component" value="Unassembled WGS sequence"/>
</dbReference>
<dbReference type="AlphaFoldDB" id="A0A9D2ABG6"/>
<comment type="subcellular location">
    <subcellularLocation>
        <location evidence="1">Cell membrane</location>
        <topology evidence="1">Peripheral membrane protein</topology>
    </subcellularLocation>
</comment>
<keyword evidence="6" id="KW-0472">Membrane</keyword>
<dbReference type="PANTHER" id="PTHR37316">
    <property type="entry name" value="TEICHOIC ACID GLYCEROL-PHOSPHATE PRIMASE"/>
    <property type="match status" value="1"/>
</dbReference>
<dbReference type="InterPro" id="IPR051612">
    <property type="entry name" value="Teichoic_Acid_Biosynth"/>
</dbReference>
<dbReference type="PANTHER" id="PTHR37316:SF3">
    <property type="entry name" value="TEICHOIC ACID GLYCEROL-PHOSPHATE TRANSFERASE"/>
    <property type="match status" value="1"/>
</dbReference>
<dbReference type="InterPro" id="IPR043149">
    <property type="entry name" value="TagF_N"/>
</dbReference>
<name>A0A9D2ABG6_9BACT</name>
<protein>
    <submittedName>
        <fullName evidence="7">CDP-glycerol glycerophosphotransferase family protein</fullName>
    </submittedName>
</protein>
<evidence type="ECO:0000256" key="2">
    <source>
        <dbReference type="ARBA" id="ARBA00010488"/>
    </source>
</evidence>
<keyword evidence="4" id="KW-0808">Transferase</keyword>
<evidence type="ECO:0000256" key="6">
    <source>
        <dbReference type="ARBA" id="ARBA00023136"/>
    </source>
</evidence>
<keyword evidence="3" id="KW-1003">Cell membrane</keyword>
<reference evidence="7" key="1">
    <citation type="journal article" date="2021" name="PeerJ">
        <title>Extensive microbial diversity within the chicken gut microbiome revealed by metagenomics and culture.</title>
        <authorList>
            <person name="Gilroy R."/>
            <person name="Ravi A."/>
            <person name="Getino M."/>
            <person name="Pursley I."/>
            <person name="Horton D.L."/>
            <person name="Alikhan N.F."/>
            <person name="Baker D."/>
            <person name="Gharbi K."/>
            <person name="Hall N."/>
            <person name="Watson M."/>
            <person name="Adriaenssens E.M."/>
            <person name="Foster-Nyarko E."/>
            <person name="Jarju S."/>
            <person name="Secka A."/>
            <person name="Antonio M."/>
            <person name="Oren A."/>
            <person name="Chaudhuri R.R."/>
            <person name="La Ragione R."/>
            <person name="Hildebrand F."/>
            <person name="Pallen M.J."/>
        </authorList>
    </citation>
    <scope>NUCLEOTIDE SEQUENCE</scope>
    <source>
        <strain evidence="7">23274</strain>
    </source>
</reference>
<dbReference type="GO" id="GO:0047355">
    <property type="term" value="F:CDP-glycerol glycerophosphotransferase activity"/>
    <property type="evidence" value="ECO:0007669"/>
    <property type="project" value="InterPro"/>
</dbReference>
<dbReference type="GO" id="GO:0019350">
    <property type="term" value="P:teichoic acid biosynthetic process"/>
    <property type="evidence" value="ECO:0007669"/>
    <property type="project" value="UniProtKB-KW"/>
</dbReference>
<dbReference type="Gene3D" id="3.40.50.11820">
    <property type="match status" value="1"/>
</dbReference>
<dbReference type="Pfam" id="PF04464">
    <property type="entry name" value="Glyphos_transf"/>
    <property type="match status" value="1"/>
</dbReference>
<organism evidence="7 8">
    <name type="scientific">Candidatus Odoribacter faecigallinarum</name>
    <dbReference type="NCBI Taxonomy" id="2838706"/>
    <lineage>
        <taxon>Bacteria</taxon>
        <taxon>Pseudomonadati</taxon>
        <taxon>Bacteroidota</taxon>
        <taxon>Bacteroidia</taxon>
        <taxon>Bacteroidales</taxon>
        <taxon>Odoribacteraceae</taxon>
        <taxon>Odoribacter</taxon>
    </lineage>
</organism>
<sequence length="395" mass="46674">MKCIIYLIGYILRAVSFCMPRSRKVWAFGGTWGAFDGNAKYLFIHVSQHVSQVLPVWITYKPAVVREVRRCGLRAYSLFSFRGLWYALRAGYYFFNAYSSDICYFTAGRAVCVNLWHGVGLKKIEFCVDKGPLYDRYVRKTLKQRFYYPQVYRRPDYFLSSTPFQTVKFAKAFRIREEQCLPFGYPRNDILLFPEEKRQAFLRRFASEETWGFIQKFRQYDRVFLYMPTWRESQRNLFAEHLNLEALHLLMERKNALLVLKPHTNTVVHEHIRSMHYSNLLFLEGSVDIYPLLPYTDVLITDYSSVLYDYLLMPGKGVILYLYDYADYVKERDFNYPFLDNVAGEIAYTFPELLAAMKRDAYDTASYAAIRERFWGDYAGGASRAVADYFLKRLS</sequence>
<evidence type="ECO:0000256" key="4">
    <source>
        <dbReference type="ARBA" id="ARBA00022679"/>
    </source>
</evidence>
<evidence type="ECO:0000313" key="8">
    <source>
        <dbReference type="Proteomes" id="UP000824202"/>
    </source>
</evidence>
<dbReference type="InterPro" id="IPR007554">
    <property type="entry name" value="Glycerophosphate_synth"/>
</dbReference>
<gene>
    <name evidence="7" type="ORF">H9863_06080</name>
</gene>
<evidence type="ECO:0000256" key="3">
    <source>
        <dbReference type="ARBA" id="ARBA00022475"/>
    </source>
</evidence>
<keyword evidence="5" id="KW-0777">Teichoic acid biosynthesis</keyword>
<dbReference type="GO" id="GO:0005886">
    <property type="term" value="C:plasma membrane"/>
    <property type="evidence" value="ECO:0007669"/>
    <property type="project" value="UniProtKB-SubCell"/>
</dbReference>
<accession>A0A9D2ABG6</accession>
<comment type="caution">
    <text evidence="7">The sequence shown here is derived from an EMBL/GenBank/DDBJ whole genome shotgun (WGS) entry which is preliminary data.</text>
</comment>
<proteinExistence type="inferred from homology"/>
<reference evidence="7" key="2">
    <citation type="submission" date="2021-04" db="EMBL/GenBank/DDBJ databases">
        <authorList>
            <person name="Gilroy R."/>
        </authorList>
    </citation>
    <scope>NUCLEOTIDE SEQUENCE</scope>
    <source>
        <strain evidence="7">23274</strain>
    </source>
</reference>
<dbReference type="Gene3D" id="3.40.50.12580">
    <property type="match status" value="1"/>
</dbReference>
<comment type="similarity">
    <text evidence="2">Belongs to the CDP-glycerol glycerophosphotransferase family.</text>
</comment>
<evidence type="ECO:0000313" key="7">
    <source>
        <dbReference type="EMBL" id="HIX03668.1"/>
    </source>
</evidence>
<dbReference type="InterPro" id="IPR043148">
    <property type="entry name" value="TagF_C"/>
</dbReference>
<evidence type="ECO:0000256" key="5">
    <source>
        <dbReference type="ARBA" id="ARBA00022944"/>
    </source>
</evidence>
<evidence type="ECO:0000256" key="1">
    <source>
        <dbReference type="ARBA" id="ARBA00004202"/>
    </source>
</evidence>